<dbReference type="InterPro" id="IPR036955">
    <property type="entry name" value="AP2/ERF_dom_sf"/>
</dbReference>
<evidence type="ECO:0000259" key="9">
    <source>
        <dbReference type="PROSITE" id="PS51032"/>
    </source>
</evidence>
<accession>W6FHL0</accession>
<dbReference type="EMBL" id="KF678385">
    <property type="protein sequence ID" value="AHJ25974.1"/>
    <property type="molecule type" value="mRNA"/>
</dbReference>
<dbReference type="EMBL" id="KE344662">
    <property type="protein sequence ID" value="EXB74920.1"/>
    <property type="molecule type" value="Genomic_DNA"/>
</dbReference>
<dbReference type="GO" id="GO:0003700">
    <property type="term" value="F:DNA-binding transcription factor activity"/>
    <property type="evidence" value="ECO:0007669"/>
    <property type="project" value="InterPro"/>
</dbReference>
<feature type="domain" description="AP2/ERF" evidence="9">
    <location>
        <begin position="27"/>
        <end position="84"/>
    </location>
</feature>
<evidence type="ECO:0000313" key="11">
    <source>
        <dbReference type="EMBL" id="EXB74920.1"/>
    </source>
</evidence>
<reference evidence="10" key="3">
    <citation type="submission" date="2013-09" db="EMBL/GenBank/DDBJ databases">
        <title>Genome-wide Identification and Characterization of DREB Transcription Factor Gene Family in Mulberry.</title>
        <authorList>
            <person name="Liu X."/>
        </authorList>
    </citation>
    <scope>NUCLEOTIDE SEQUENCE</scope>
</reference>
<gene>
    <name evidence="10" type="primary">DREB5G</name>
    <name evidence="11" type="ORF">L484_018629</name>
</gene>
<evidence type="ECO:0000256" key="5">
    <source>
        <dbReference type="ARBA" id="ARBA00023163"/>
    </source>
</evidence>
<dbReference type="PANTHER" id="PTHR31985">
    <property type="entry name" value="ETHYLENE-RESPONSIVE TRANSCRIPTION FACTOR ERF042-RELATED"/>
    <property type="match status" value="1"/>
</dbReference>
<feature type="region of interest" description="Disordered" evidence="8">
    <location>
        <begin position="113"/>
        <end position="134"/>
    </location>
</feature>
<keyword evidence="4" id="KW-0010">Activator</keyword>
<reference evidence="11" key="2">
    <citation type="submission" date="2013-06" db="EMBL/GenBank/DDBJ databases">
        <title>Draft Genome Sequence of a Mulberry Tree, Morus notabilis C.K. Schn.</title>
        <authorList>
            <person name="He N."/>
            <person name="Zhao S."/>
        </authorList>
    </citation>
    <scope>NUCLEOTIDE SEQUENCE</scope>
</reference>
<dbReference type="PROSITE" id="PS51032">
    <property type="entry name" value="AP2_ERF"/>
    <property type="match status" value="1"/>
</dbReference>
<dbReference type="InterPro" id="IPR051032">
    <property type="entry name" value="AP2/ERF_TF_ERF_subfamily"/>
</dbReference>
<dbReference type="GeneID" id="21401595"/>
<evidence type="ECO:0000256" key="6">
    <source>
        <dbReference type="ARBA" id="ARBA00023242"/>
    </source>
</evidence>
<reference evidence="12" key="1">
    <citation type="submission" date="2013-01" db="EMBL/GenBank/DDBJ databases">
        <title>Draft Genome Sequence of a Mulberry Tree, Morus notabilis C.K. Schneid.</title>
        <authorList>
            <person name="He N."/>
            <person name="Zhao S."/>
        </authorList>
    </citation>
    <scope>NUCLEOTIDE SEQUENCE</scope>
</reference>
<keyword evidence="3" id="KW-0238">DNA-binding</keyword>
<keyword evidence="12" id="KW-1185">Reference proteome</keyword>
<dbReference type="InterPro" id="IPR001471">
    <property type="entry name" value="AP2/ERF_dom"/>
</dbReference>
<dbReference type="eggNOG" id="ENOG502RZQP">
    <property type="taxonomic scope" value="Eukaryota"/>
</dbReference>
<keyword evidence="5" id="KW-0804">Transcription</keyword>
<proteinExistence type="evidence at transcript level"/>
<dbReference type="SUPFAM" id="SSF54171">
    <property type="entry name" value="DNA-binding domain"/>
    <property type="match status" value="1"/>
</dbReference>
<evidence type="ECO:0000256" key="1">
    <source>
        <dbReference type="ARBA" id="ARBA00004123"/>
    </source>
</evidence>
<dbReference type="AlphaFoldDB" id="W6FHL0"/>
<protein>
    <submittedName>
        <fullName evidence="10">Dehydration responsive element binding transcription factor</fullName>
    </submittedName>
    <submittedName>
        <fullName evidence="11">Ethylene-responsive transcription factor</fullName>
    </submittedName>
</protein>
<sequence>MEIKSGETTVNSKQTYCSGEGGESYPKYKGVRKRKWGKWVSEIRLPNSRERIWLGSYDTAEKAARAFDAAQFCLRGGYAHFNFPESPPNIPGGRSLSPQEIQVVAARFAEQEQDHEHGDEHAGHLTADDHHDHYNYNMTNISESPPSQDPNPTFPPVISDQQHCYGSNYMSSTSNMISTTTADHETTNNNNTDWSCLNFLDYSIHDGAPAGYDHNFDHYPLFSGQLDKMHSDEYFCTTADPVLPAAAAPDDCSTRGDENIFIGDDLIFSHQYSSSFLWNF</sequence>
<dbReference type="Proteomes" id="UP000030645">
    <property type="component" value="Unassembled WGS sequence"/>
</dbReference>
<dbReference type="KEGG" id="mnt:21401595"/>
<evidence type="ECO:0000313" key="12">
    <source>
        <dbReference type="Proteomes" id="UP000030645"/>
    </source>
</evidence>
<comment type="similarity">
    <text evidence="7">Belongs to the AP2/ERF transcription factor family. ERF subfamily.</text>
</comment>
<comment type="subcellular location">
    <subcellularLocation>
        <location evidence="1">Nucleus</location>
    </subcellularLocation>
</comment>
<evidence type="ECO:0000256" key="3">
    <source>
        <dbReference type="ARBA" id="ARBA00023125"/>
    </source>
</evidence>
<dbReference type="STRING" id="981085.W6FHL0"/>
<evidence type="ECO:0000313" key="10">
    <source>
        <dbReference type="EMBL" id="AHJ25974.1"/>
    </source>
</evidence>
<dbReference type="Gene3D" id="3.30.730.10">
    <property type="entry name" value="AP2/ERF domain"/>
    <property type="match status" value="1"/>
</dbReference>
<dbReference type="Pfam" id="PF00847">
    <property type="entry name" value="AP2"/>
    <property type="match status" value="1"/>
</dbReference>
<organism evidence="10">
    <name type="scientific">Morus notabilis</name>
    <dbReference type="NCBI Taxonomy" id="981085"/>
    <lineage>
        <taxon>Eukaryota</taxon>
        <taxon>Viridiplantae</taxon>
        <taxon>Streptophyta</taxon>
        <taxon>Embryophyta</taxon>
        <taxon>Tracheophyta</taxon>
        <taxon>Spermatophyta</taxon>
        <taxon>Magnoliopsida</taxon>
        <taxon>eudicotyledons</taxon>
        <taxon>Gunneridae</taxon>
        <taxon>Pentapetalae</taxon>
        <taxon>rosids</taxon>
        <taxon>fabids</taxon>
        <taxon>Rosales</taxon>
        <taxon>Moraceae</taxon>
        <taxon>Moreae</taxon>
        <taxon>Morus</taxon>
    </lineage>
</organism>
<dbReference type="InterPro" id="IPR016177">
    <property type="entry name" value="DNA-bd_dom_sf"/>
</dbReference>
<dbReference type="SMART" id="SM00380">
    <property type="entry name" value="AP2"/>
    <property type="match status" value="1"/>
</dbReference>
<dbReference type="FunFam" id="3.30.730.10:FF:000001">
    <property type="entry name" value="Ethylene-responsive transcription factor 2"/>
    <property type="match status" value="1"/>
</dbReference>
<dbReference type="GO" id="GO:0003677">
    <property type="term" value="F:DNA binding"/>
    <property type="evidence" value="ECO:0007669"/>
    <property type="project" value="UniProtKB-KW"/>
</dbReference>
<dbReference type="CDD" id="cd00018">
    <property type="entry name" value="AP2"/>
    <property type="match status" value="1"/>
</dbReference>
<evidence type="ECO:0000256" key="4">
    <source>
        <dbReference type="ARBA" id="ARBA00023159"/>
    </source>
</evidence>
<dbReference type="PRINTS" id="PR00367">
    <property type="entry name" value="ETHRSPELEMNT"/>
</dbReference>
<keyword evidence="2" id="KW-0805">Transcription regulation</keyword>
<evidence type="ECO:0000256" key="2">
    <source>
        <dbReference type="ARBA" id="ARBA00023015"/>
    </source>
</evidence>
<dbReference type="GO" id="GO:0005634">
    <property type="term" value="C:nucleus"/>
    <property type="evidence" value="ECO:0007669"/>
    <property type="project" value="UniProtKB-SubCell"/>
</dbReference>
<evidence type="ECO:0000256" key="7">
    <source>
        <dbReference type="ARBA" id="ARBA00024343"/>
    </source>
</evidence>
<dbReference type="OrthoDB" id="1918918at2759"/>
<dbReference type="PANTHER" id="PTHR31985:SF215">
    <property type="entry name" value="OS02G0781300 PROTEIN"/>
    <property type="match status" value="1"/>
</dbReference>
<keyword evidence="6" id="KW-0539">Nucleus</keyword>
<name>W6FHL0_9ROSA</name>
<evidence type="ECO:0000256" key="8">
    <source>
        <dbReference type="SAM" id="MobiDB-lite"/>
    </source>
</evidence>